<keyword evidence="1" id="KW-0732">Signal</keyword>
<dbReference type="InterPro" id="IPR023614">
    <property type="entry name" value="Porin_dom_sf"/>
</dbReference>
<dbReference type="EMBL" id="CACVAS010000170">
    <property type="protein sequence ID" value="CAA6828218.1"/>
    <property type="molecule type" value="Genomic_DNA"/>
</dbReference>
<feature type="signal peptide" evidence="1">
    <location>
        <begin position="1"/>
        <end position="20"/>
    </location>
</feature>
<gene>
    <name evidence="2" type="ORF">HELGO_WM1902</name>
</gene>
<dbReference type="AlphaFoldDB" id="A0A6S6U957"/>
<evidence type="ECO:0000256" key="1">
    <source>
        <dbReference type="SAM" id="SignalP"/>
    </source>
</evidence>
<evidence type="ECO:0000313" key="2">
    <source>
        <dbReference type="EMBL" id="CAA6828218.1"/>
    </source>
</evidence>
<sequence length="475" mass="51949">MNKIGMITLSVALASELAFAGGKMLVKADTNVAAIDEVKADIVAPIYTKAKYKYVKKPITADDGAVHGYVRMHHIFDGNDNGFDPVTGSTLGFGLGYGMELTKGLKVGAEIYGVMDSGLTDTDETAIAYGQFLNEVKSPSELDAGTAWGAHISYASHGLKATLARSQFKSPFTKIQITHVPNLYEFARLDGKILGGKATLAYITKMSYGSRSAADFGLIGENTAAAGMAITPFKNSVAYLERGTYFDISDTVKSNDSSGILVFGYEKKIKRFNFRVWDFMVDDVANNIYADASYKIPLGKGIGMKLSAQVWNQNIDNAFYEKSYGGTMVGAEAVLKWGKVIGKLAYTSKDEGGLLNAWGSNPGYTSSIFSRNEYRGDVDAYKATLVYNPLKNLKFMVSYADYGQSDMNLNGKKPDGTAFSRPSQRDATERDIAIVYKPLPQLTLKLFNANRTSEYSIATKKRTQNHTRLIMNYAF</sequence>
<reference evidence="2" key="1">
    <citation type="submission" date="2020-01" db="EMBL/GenBank/DDBJ databases">
        <authorList>
            <person name="Meier V. D."/>
            <person name="Meier V D."/>
        </authorList>
    </citation>
    <scope>NUCLEOTIDE SEQUENCE</scope>
    <source>
        <strain evidence="2">HLG_WM_MAG_01</strain>
    </source>
</reference>
<accession>A0A6S6U957</accession>
<evidence type="ECO:0008006" key="3">
    <source>
        <dbReference type="Google" id="ProtNLM"/>
    </source>
</evidence>
<proteinExistence type="predicted"/>
<organism evidence="2">
    <name type="scientific">uncultured Sulfurovum sp</name>
    <dbReference type="NCBI Taxonomy" id="269237"/>
    <lineage>
        <taxon>Bacteria</taxon>
        <taxon>Pseudomonadati</taxon>
        <taxon>Campylobacterota</taxon>
        <taxon>Epsilonproteobacteria</taxon>
        <taxon>Campylobacterales</taxon>
        <taxon>Sulfurovaceae</taxon>
        <taxon>Sulfurovum</taxon>
        <taxon>environmental samples</taxon>
    </lineage>
</organism>
<name>A0A6S6U957_9BACT</name>
<protein>
    <recommendedName>
        <fullName evidence="3">Outer membrane porin, OprD family</fullName>
    </recommendedName>
</protein>
<dbReference type="Gene3D" id="2.40.160.10">
    <property type="entry name" value="Porin"/>
    <property type="match status" value="1"/>
</dbReference>
<feature type="chain" id="PRO_5027842648" description="Outer membrane porin, OprD family" evidence="1">
    <location>
        <begin position="21"/>
        <end position="475"/>
    </location>
</feature>